<comment type="catalytic activity">
    <reaction evidence="1 9 10">
        <text>Release of an N-terminal pyroglutamyl group from a polypeptide, the second amino acid generally not being Pro.</text>
        <dbReference type="EC" id="3.4.19.3"/>
    </reaction>
</comment>
<evidence type="ECO:0000313" key="14">
    <source>
        <dbReference type="Proteomes" id="UP000182521"/>
    </source>
</evidence>
<feature type="active site" evidence="9 10">
    <location>
        <position position="105"/>
    </location>
</feature>
<evidence type="ECO:0000256" key="2">
    <source>
        <dbReference type="ARBA" id="ARBA00002280"/>
    </source>
</evidence>
<dbReference type="OrthoDB" id="9779738at2"/>
<dbReference type="AlphaFoldDB" id="A0A1J0KTJ1"/>
<dbReference type="InterPro" id="IPR033693">
    <property type="entry name" value="PGPEP1_Glu_AS"/>
</dbReference>
<dbReference type="PANTHER" id="PTHR23402">
    <property type="entry name" value="PROTEASE FAMILY C15 PYROGLUTAMYL-PEPTIDASE I-RELATED"/>
    <property type="match status" value="1"/>
</dbReference>
<dbReference type="EMBL" id="CP009654">
    <property type="protein sequence ID" value="APC97011.1"/>
    <property type="molecule type" value="Genomic_DNA"/>
</dbReference>
<sequence>MKKILTLVIFVFSFLTFSTAVANENSIKKVLITGFAPFGGEATNPSFEAVKALPDNIDGAQIIKKELPVSFDGSVAKLKEYIKEYDPDLIICVGQAGGRYDISVERVAINIDDARIADNDGNKPIDIKIFADGDNAYFSQLPIKAITQNINDSGVPAEVSNTAGTYVCNHIMYALLYELNKNYPNKHGGFIHVPYSTEQAVDKVDTPSMSIENMTKALAVAIKISIITGTDIIVTAGKEN</sequence>
<dbReference type="InterPro" id="IPR000816">
    <property type="entry name" value="Peptidase_C15"/>
</dbReference>
<evidence type="ECO:0000256" key="11">
    <source>
        <dbReference type="PROSITE-ProRule" id="PRU10077"/>
    </source>
</evidence>
<dbReference type="InterPro" id="IPR036440">
    <property type="entry name" value="Peptidase_C15-like_sf"/>
</dbReference>
<comment type="function">
    <text evidence="2 9">Removes 5-oxoproline from various penultimate amino acid residues except L-proline.</text>
</comment>
<dbReference type="InterPro" id="IPR033694">
    <property type="entry name" value="PGPEP1_Cys_AS"/>
</dbReference>
<dbReference type="FunFam" id="3.40.630.20:FF:000001">
    <property type="entry name" value="Pyrrolidone-carboxylate peptidase"/>
    <property type="match status" value="1"/>
</dbReference>
<dbReference type="Proteomes" id="UP000182521">
    <property type="component" value="Chromosome"/>
</dbReference>
<evidence type="ECO:0000256" key="7">
    <source>
        <dbReference type="ARBA" id="ARBA00022801"/>
    </source>
</evidence>
<dbReference type="NCBIfam" id="TIGR00504">
    <property type="entry name" value="pyro_pdase"/>
    <property type="match status" value="1"/>
</dbReference>
<accession>A0A1J0KTJ1</accession>
<dbReference type="PANTHER" id="PTHR23402:SF1">
    <property type="entry name" value="PYROGLUTAMYL-PEPTIDASE I"/>
    <property type="match status" value="1"/>
</dbReference>
<dbReference type="GO" id="GO:0016920">
    <property type="term" value="F:pyroglutamyl-peptidase activity"/>
    <property type="evidence" value="ECO:0007669"/>
    <property type="project" value="UniProtKB-UniRule"/>
</dbReference>
<comment type="subcellular location">
    <subcellularLocation>
        <location evidence="3 9">Cytoplasm</location>
    </subcellularLocation>
</comment>
<keyword evidence="12" id="KW-0732">Signal</keyword>
<evidence type="ECO:0000256" key="9">
    <source>
        <dbReference type="HAMAP-Rule" id="MF_00417"/>
    </source>
</evidence>
<evidence type="ECO:0000256" key="5">
    <source>
        <dbReference type="ARBA" id="ARBA00022490"/>
    </source>
</evidence>
<dbReference type="PRINTS" id="PR00706">
    <property type="entry name" value="PYROGLUPTASE"/>
</dbReference>
<organism evidence="13 14">
    <name type="scientific">Francisella frigiditurris</name>
    <dbReference type="NCBI Taxonomy" id="1542390"/>
    <lineage>
        <taxon>Bacteria</taxon>
        <taxon>Pseudomonadati</taxon>
        <taxon>Pseudomonadota</taxon>
        <taxon>Gammaproteobacteria</taxon>
        <taxon>Thiotrichales</taxon>
        <taxon>Francisellaceae</taxon>
        <taxon>Francisella</taxon>
    </lineage>
</organism>
<evidence type="ECO:0000256" key="6">
    <source>
        <dbReference type="ARBA" id="ARBA00022670"/>
    </source>
</evidence>
<dbReference type="Gene3D" id="3.40.630.20">
    <property type="entry name" value="Peptidase C15, pyroglutamyl peptidase I-like"/>
    <property type="match status" value="1"/>
</dbReference>
<keyword evidence="8 9" id="KW-0788">Thiol protease</keyword>
<keyword evidence="5 9" id="KW-0963">Cytoplasm</keyword>
<evidence type="ECO:0000256" key="1">
    <source>
        <dbReference type="ARBA" id="ARBA00001770"/>
    </source>
</evidence>
<evidence type="ECO:0000313" key="13">
    <source>
        <dbReference type="EMBL" id="APC97011.1"/>
    </source>
</evidence>
<dbReference type="STRING" id="1542390.KX01_509"/>
<dbReference type="PIRSF" id="PIRSF015592">
    <property type="entry name" value="Prld-crbxl_pptds"/>
    <property type="match status" value="1"/>
</dbReference>
<dbReference type="Pfam" id="PF01470">
    <property type="entry name" value="Peptidase_C15"/>
    <property type="match status" value="1"/>
</dbReference>
<dbReference type="HAMAP" id="MF_00417">
    <property type="entry name" value="Pyrrolid_peptidase"/>
    <property type="match status" value="1"/>
</dbReference>
<keyword evidence="6 9" id="KW-0645">Protease</keyword>
<comment type="similarity">
    <text evidence="4 9">Belongs to the peptidase C15 family.</text>
</comment>
<dbReference type="RefSeq" id="WP_083578888.1">
    <property type="nucleotide sequence ID" value="NZ_CP009654.1"/>
</dbReference>
<feature type="signal peptide" evidence="12">
    <location>
        <begin position="1"/>
        <end position="22"/>
    </location>
</feature>
<comment type="subunit">
    <text evidence="9">Homotetramer.</text>
</comment>
<reference evidence="14" key="1">
    <citation type="submission" date="2014-10" db="EMBL/GenBank/DDBJ databases">
        <authorList>
            <person name="Kuske C.R."/>
            <person name="Challacombe J.F."/>
            <person name="Daligault H.E."/>
            <person name="Davenport K.W."/>
            <person name="Johnson S.L."/>
            <person name="Siddaramappa S."/>
            <person name="Petersen J.M."/>
        </authorList>
    </citation>
    <scope>NUCLEOTIDE SEQUENCE [LARGE SCALE GENOMIC DNA]</scope>
    <source>
        <strain evidence="14">CA97-1460</strain>
    </source>
</reference>
<dbReference type="GO" id="GO:0005829">
    <property type="term" value="C:cytosol"/>
    <property type="evidence" value="ECO:0007669"/>
    <property type="project" value="InterPro"/>
</dbReference>
<gene>
    <name evidence="9 13" type="primary">pcp</name>
    <name evidence="13" type="ORF">KX01_509</name>
</gene>
<feature type="active site" evidence="9">
    <location>
        <position position="192"/>
    </location>
</feature>
<protein>
    <recommendedName>
        <fullName evidence="9">Pyrrolidone-carboxylate peptidase</fullName>
        <ecNumber evidence="9">3.4.19.3</ecNumber>
    </recommendedName>
    <alternativeName>
        <fullName evidence="9">5-oxoprolyl-peptidase</fullName>
    </alternativeName>
    <alternativeName>
        <fullName evidence="9">Pyroglutamyl-peptidase I</fullName>
        <shortName evidence="9">PGP-I</shortName>
        <shortName evidence="9">Pyrase</shortName>
    </alternativeName>
</protein>
<evidence type="ECO:0000256" key="3">
    <source>
        <dbReference type="ARBA" id="ARBA00004496"/>
    </source>
</evidence>
<evidence type="ECO:0000256" key="12">
    <source>
        <dbReference type="SAM" id="SignalP"/>
    </source>
</evidence>
<dbReference type="KEGG" id="frc:KX01_509"/>
<keyword evidence="14" id="KW-1185">Reference proteome</keyword>
<dbReference type="GO" id="GO:0006508">
    <property type="term" value="P:proteolysis"/>
    <property type="evidence" value="ECO:0007669"/>
    <property type="project" value="UniProtKB-KW"/>
</dbReference>
<keyword evidence="7 9" id="KW-0378">Hydrolase</keyword>
<evidence type="ECO:0000256" key="10">
    <source>
        <dbReference type="PROSITE-ProRule" id="PRU10076"/>
    </source>
</evidence>
<evidence type="ECO:0000256" key="8">
    <source>
        <dbReference type="ARBA" id="ARBA00022807"/>
    </source>
</evidence>
<dbReference type="InterPro" id="IPR029762">
    <property type="entry name" value="PGP-I_bact-type"/>
</dbReference>
<dbReference type="PROSITE" id="PS01333">
    <property type="entry name" value="PYRASE_GLU"/>
    <property type="match status" value="1"/>
</dbReference>
<dbReference type="NCBIfam" id="NF009676">
    <property type="entry name" value="PRK13197.1"/>
    <property type="match status" value="1"/>
</dbReference>
<dbReference type="PROSITE" id="PS01334">
    <property type="entry name" value="PYRASE_CYS"/>
    <property type="match status" value="1"/>
</dbReference>
<dbReference type="InterPro" id="IPR016125">
    <property type="entry name" value="Peptidase_C15-like"/>
</dbReference>
<feature type="active site" evidence="9 11">
    <location>
        <position position="168"/>
    </location>
</feature>
<name>A0A1J0KTJ1_9GAMM</name>
<feature type="chain" id="PRO_5009614068" description="Pyrrolidone-carboxylate peptidase" evidence="12">
    <location>
        <begin position="23"/>
        <end position="240"/>
    </location>
</feature>
<dbReference type="CDD" id="cd00501">
    <property type="entry name" value="Peptidase_C15"/>
    <property type="match status" value="1"/>
</dbReference>
<proteinExistence type="inferred from homology"/>
<dbReference type="SUPFAM" id="SSF53182">
    <property type="entry name" value="Pyrrolidone carboxyl peptidase (pyroglutamate aminopeptidase)"/>
    <property type="match status" value="1"/>
</dbReference>
<evidence type="ECO:0000256" key="4">
    <source>
        <dbReference type="ARBA" id="ARBA00006641"/>
    </source>
</evidence>
<dbReference type="EC" id="3.4.19.3" evidence="9"/>